<organism evidence="2 3">
    <name type="scientific">Symbiodinium natans</name>
    <dbReference type="NCBI Taxonomy" id="878477"/>
    <lineage>
        <taxon>Eukaryota</taxon>
        <taxon>Sar</taxon>
        <taxon>Alveolata</taxon>
        <taxon>Dinophyceae</taxon>
        <taxon>Suessiales</taxon>
        <taxon>Symbiodiniaceae</taxon>
        <taxon>Symbiodinium</taxon>
    </lineage>
</organism>
<gene>
    <name evidence="2" type="ORF">SNAT2548_LOCUS7554</name>
</gene>
<dbReference type="AlphaFoldDB" id="A0A812K450"/>
<dbReference type="EMBL" id="CAJNDS010000525">
    <property type="protein sequence ID" value="CAE7215505.1"/>
    <property type="molecule type" value="Genomic_DNA"/>
</dbReference>
<evidence type="ECO:0000256" key="1">
    <source>
        <dbReference type="SAM" id="MobiDB-lite"/>
    </source>
</evidence>
<dbReference type="Proteomes" id="UP000604046">
    <property type="component" value="Unassembled WGS sequence"/>
</dbReference>
<accession>A0A812K450</accession>
<keyword evidence="3" id="KW-1185">Reference proteome</keyword>
<name>A0A812K450_9DINO</name>
<protein>
    <submittedName>
        <fullName evidence="2">Uncharacterized protein</fullName>
    </submittedName>
</protein>
<feature type="region of interest" description="Disordered" evidence="1">
    <location>
        <begin position="578"/>
        <end position="597"/>
    </location>
</feature>
<comment type="caution">
    <text evidence="2">The sequence shown here is derived from an EMBL/GenBank/DDBJ whole genome shotgun (WGS) entry which is preliminary data.</text>
</comment>
<evidence type="ECO:0000313" key="3">
    <source>
        <dbReference type="Proteomes" id="UP000604046"/>
    </source>
</evidence>
<evidence type="ECO:0000313" key="2">
    <source>
        <dbReference type="EMBL" id="CAE7215505.1"/>
    </source>
</evidence>
<reference evidence="2" key="1">
    <citation type="submission" date="2021-02" db="EMBL/GenBank/DDBJ databases">
        <authorList>
            <person name="Dougan E. K."/>
            <person name="Rhodes N."/>
            <person name="Thang M."/>
            <person name="Chan C."/>
        </authorList>
    </citation>
    <scope>NUCLEOTIDE SEQUENCE</scope>
</reference>
<sequence length="597" mass="64513">MPPKRSFPKKSVLLPVYGEAHGQVPAAGAAASFGSGYQHLPQLVGKKSGLKSFDPETKTAAAASELDQKAHLSIHAPAGCTFHVCPFFPFVVENCLAVAVHTAKALMGSSCCIEISGALRRSHMKYSNGHVPGVNIRLTPVSDSTGPGQGLCVASAQGHPSLRRCAAENWLVLTGDGHPVHLAAEAQLAQLPGSTLLLQRPAERVYVLRNPEEQLSRLVVQMASDRGTQLLAAPASGGAVAVMAACKSSSEMLIPHEVLSEIEFRFSVVFVPERAANNILASKATDTILRRLVAFGVRDCLRKDSWQSAEYPYRLFQSQSMSSAEILQRPSLRVPCVDVECDQASSSSSQILADVRFSPAVRLVQPLAPFLVRSARSPELAGSFCLQGNEATQRPLIHVLPRLTAAQVTHIWHGPLPKEQLPRELQEVSSFRDYWRMIHGHCLNESTLAAFARVQFLGGDHSHERGLVLTYPVSCLWRTFWVCQPALSKQHGLAIVKQVLQTLDKNAIIGAWQVQYNGFDQTGPISVPPALALNRSSIQDAAKKIKPVESPVASDPAPVRKSGHTGKRRLILPLVHTSGSSSAGLTPALPSKRQCVR</sequence>
<proteinExistence type="predicted"/>
<dbReference type="OrthoDB" id="412794at2759"/>